<dbReference type="EC" id="3.5.3.13" evidence="7"/>
<dbReference type="Pfam" id="PF01979">
    <property type="entry name" value="Amidohydro_1"/>
    <property type="match status" value="1"/>
</dbReference>
<keyword evidence="8" id="KW-1185">Reference proteome</keyword>
<accession>A0A3S0WWM5</accession>
<keyword evidence="4" id="KW-0862">Zinc</keyword>
<reference evidence="7 8" key="1">
    <citation type="submission" date="2018-12" db="EMBL/GenBank/DDBJ databases">
        <authorList>
            <person name="Yang Y."/>
        </authorList>
    </citation>
    <scope>NUCLEOTIDE SEQUENCE [LARGE SCALE GENOMIC DNA]</scope>
    <source>
        <strain evidence="7 8">GSF71</strain>
    </source>
</reference>
<dbReference type="Proteomes" id="UP000280346">
    <property type="component" value="Unassembled WGS sequence"/>
</dbReference>
<dbReference type="SUPFAM" id="SSF51556">
    <property type="entry name" value="Metallo-dependent hydrolases"/>
    <property type="match status" value="1"/>
</dbReference>
<evidence type="ECO:0000259" key="6">
    <source>
        <dbReference type="Pfam" id="PF22429"/>
    </source>
</evidence>
<comment type="caution">
    <text evidence="7">The sequence shown here is derived from an EMBL/GenBank/DDBJ whole genome shotgun (WGS) entry which is preliminary data.</text>
</comment>
<evidence type="ECO:0000256" key="3">
    <source>
        <dbReference type="ARBA" id="ARBA00022801"/>
    </source>
</evidence>
<dbReference type="InterPro" id="IPR006680">
    <property type="entry name" value="Amidohydro-rel"/>
</dbReference>
<dbReference type="PANTHER" id="PTHR11271:SF48">
    <property type="entry name" value="AMIDOHYDROLASE-RELATED DOMAIN-CONTAINING PROTEIN"/>
    <property type="match status" value="1"/>
</dbReference>
<dbReference type="InterPro" id="IPR055156">
    <property type="entry name" value="HutF-like_N"/>
</dbReference>
<feature type="domain" description="Formimidoylglutamate deiminase N-terminal" evidence="6">
    <location>
        <begin position="2"/>
        <end position="44"/>
    </location>
</feature>
<name>A0A3S0WWM5_9PROT</name>
<dbReference type="InterPro" id="IPR032466">
    <property type="entry name" value="Metal_Hydrolase"/>
</dbReference>
<dbReference type="RefSeq" id="WP_127002329.1">
    <property type="nucleotide sequence ID" value="NZ_JBNPXW010000019.1"/>
</dbReference>
<comment type="cofactor">
    <cofactor evidence="1">
        <name>Zn(2+)</name>
        <dbReference type="ChEBI" id="CHEBI:29105"/>
    </cofactor>
</comment>
<dbReference type="GO" id="GO:0046872">
    <property type="term" value="F:metal ion binding"/>
    <property type="evidence" value="ECO:0007669"/>
    <property type="project" value="UniProtKB-KW"/>
</dbReference>
<keyword evidence="3 7" id="KW-0378">Hydrolase</keyword>
<gene>
    <name evidence="7" type="ORF">EJ913_23130</name>
</gene>
<proteinExistence type="predicted"/>
<dbReference type="NCBIfam" id="NF006684">
    <property type="entry name" value="PRK09229.1-5"/>
    <property type="match status" value="1"/>
</dbReference>
<evidence type="ECO:0000313" key="8">
    <source>
        <dbReference type="Proteomes" id="UP000280346"/>
    </source>
</evidence>
<dbReference type="InterPro" id="IPR011059">
    <property type="entry name" value="Metal-dep_hydrolase_composite"/>
</dbReference>
<dbReference type="NCBIfam" id="NF006681">
    <property type="entry name" value="PRK09229.1-2"/>
    <property type="match status" value="1"/>
</dbReference>
<dbReference type="GO" id="GO:0050416">
    <property type="term" value="F:formimidoylglutamate deiminase activity"/>
    <property type="evidence" value="ECO:0007669"/>
    <property type="project" value="UniProtKB-EC"/>
</dbReference>
<organism evidence="7 8">
    <name type="scientific">Azospirillum doebereinerae</name>
    <dbReference type="NCBI Taxonomy" id="92933"/>
    <lineage>
        <taxon>Bacteria</taxon>
        <taxon>Pseudomonadati</taxon>
        <taxon>Pseudomonadota</taxon>
        <taxon>Alphaproteobacteria</taxon>
        <taxon>Rhodospirillales</taxon>
        <taxon>Azospirillaceae</taxon>
        <taxon>Azospirillum</taxon>
    </lineage>
</organism>
<dbReference type="OrthoDB" id="9796020at2"/>
<dbReference type="AlphaFoldDB" id="A0A3S0WWM5"/>
<dbReference type="GO" id="GO:0019239">
    <property type="term" value="F:deaminase activity"/>
    <property type="evidence" value="ECO:0007669"/>
    <property type="project" value="TreeGrafter"/>
</dbReference>
<evidence type="ECO:0000256" key="2">
    <source>
        <dbReference type="ARBA" id="ARBA00022723"/>
    </source>
</evidence>
<sequence length="455" mass="48913">MSNLFFGSALLPQGWADDVLVRLDGRGRIAGIETNAPCPPGAERFDGAAVAGIANLHSHAHQRAIAGMGESSGDGAADSFWSWRDVMYRALDRMEPEDFEAVAAQLYVETLKAGFTAVAEFHYLHHDRDGHPYADPAEMSHRAVTAARAVGLPITLLPVLYNASGFGGTPPTAGQRRFVHDGNGFARLTERLRAAYGNDDDVRLGIAPHSLRAVPETLLAETVAAHPDGPIHIHIAEQRKEVEDSLAFSGRRPVEWLLERHALDGRWCLIHATHMTEAEVAAVAASGAVAGLCPTTEANLGDGFFAAESYMAQGGRWGIGSDSHISVSPVEDLRWLEYGARLTSGRRTVLAGGPRRSTARRLVEDAQAGGAQACGFEAGRIAPGLRADLVVLDTRHPLLAARSGDAWLDGWIFAGNANLVRDVIVAGRVVVRDRRHPQENAIAERFTHTIGRLLG</sequence>
<protein>
    <submittedName>
        <fullName evidence="7">Formimidoylglutamate deiminase</fullName>
        <ecNumber evidence="7">3.5.3.13</ecNumber>
    </submittedName>
</protein>
<evidence type="ECO:0000259" key="5">
    <source>
        <dbReference type="Pfam" id="PF01979"/>
    </source>
</evidence>
<evidence type="ECO:0000313" key="7">
    <source>
        <dbReference type="EMBL" id="RUQ66410.1"/>
    </source>
</evidence>
<dbReference type="Gene3D" id="2.30.40.10">
    <property type="entry name" value="Urease, subunit C, domain 1"/>
    <property type="match status" value="1"/>
</dbReference>
<dbReference type="Pfam" id="PF22429">
    <property type="entry name" value="HutF_N"/>
    <property type="match status" value="1"/>
</dbReference>
<dbReference type="InterPro" id="IPR010252">
    <property type="entry name" value="HutF"/>
</dbReference>
<dbReference type="PANTHER" id="PTHR11271">
    <property type="entry name" value="GUANINE DEAMINASE"/>
    <property type="match status" value="1"/>
</dbReference>
<dbReference type="InterPro" id="IPR051607">
    <property type="entry name" value="Metallo-dep_hydrolases"/>
</dbReference>
<evidence type="ECO:0000256" key="4">
    <source>
        <dbReference type="ARBA" id="ARBA00022833"/>
    </source>
</evidence>
<dbReference type="SUPFAM" id="SSF51338">
    <property type="entry name" value="Composite domain of metallo-dependent hydrolases"/>
    <property type="match status" value="1"/>
</dbReference>
<keyword evidence="2" id="KW-0479">Metal-binding</keyword>
<dbReference type="GO" id="GO:0005829">
    <property type="term" value="C:cytosol"/>
    <property type="evidence" value="ECO:0007669"/>
    <property type="project" value="TreeGrafter"/>
</dbReference>
<feature type="domain" description="Amidohydrolase-related" evidence="5">
    <location>
        <begin position="50"/>
        <end position="430"/>
    </location>
</feature>
<evidence type="ECO:0000256" key="1">
    <source>
        <dbReference type="ARBA" id="ARBA00001947"/>
    </source>
</evidence>
<dbReference type="NCBIfam" id="TIGR02022">
    <property type="entry name" value="hutF"/>
    <property type="match status" value="1"/>
</dbReference>
<dbReference type="EMBL" id="RZIJ01000021">
    <property type="protein sequence ID" value="RUQ66410.1"/>
    <property type="molecule type" value="Genomic_DNA"/>
</dbReference>
<dbReference type="Gene3D" id="3.20.20.140">
    <property type="entry name" value="Metal-dependent hydrolases"/>
    <property type="match status" value="1"/>
</dbReference>